<dbReference type="EMBL" id="GG692401">
    <property type="protein sequence ID" value="EER31173.1"/>
    <property type="molecule type" value="Genomic_DNA"/>
</dbReference>
<dbReference type="PROSITE" id="PS50005">
    <property type="entry name" value="TPR"/>
    <property type="match status" value="5"/>
</dbReference>
<organism evidence="6 7">
    <name type="scientific">Candida tropicalis (strain ATCC MYA-3404 / T1)</name>
    <name type="common">Yeast</name>
    <dbReference type="NCBI Taxonomy" id="294747"/>
    <lineage>
        <taxon>Eukaryota</taxon>
        <taxon>Fungi</taxon>
        <taxon>Dikarya</taxon>
        <taxon>Ascomycota</taxon>
        <taxon>Saccharomycotina</taxon>
        <taxon>Pichiomycetes</taxon>
        <taxon>Debaryomycetaceae</taxon>
        <taxon>Candida/Lodderomyces clade</taxon>
        <taxon>Candida</taxon>
    </lineage>
</organism>
<dbReference type="RefSeq" id="XP_002550605.1">
    <property type="nucleotide sequence ID" value="XM_002550559.1"/>
</dbReference>
<dbReference type="VEuPathDB" id="FungiDB:CTRG_04903"/>
<keyword evidence="2 3" id="KW-0802">TPR repeat</keyword>
<dbReference type="Proteomes" id="UP000002037">
    <property type="component" value="Unassembled WGS sequence"/>
</dbReference>
<dbReference type="KEGG" id="ctp:CTRG_04903"/>
<dbReference type="SUPFAM" id="SSF48452">
    <property type="entry name" value="TPR-like"/>
    <property type="match status" value="2"/>
</dbReference>
<feature type="compositionally biased region" description="Basic and acidic residues" evidence="5">
    <location>
        <begin position="985"/>
        <end position="994"/>
    </location>
</feature>
<feature type="repeat" description="TPR" evidence="3">
    <location>
        <begin position="215"/>
        <end position="248"/>
    </location>
</feature>
<dbReference type="GO" id="GO:0031124">
    <property type="term" value="P:mRNA 3'-end processing"/>
    <property type="evidence" value="ECO:0007669"/>
    <property type="project" value="EnsemblFungi"/>
</dbReference>
<dbReference type="eggNOG" id="KOG2002">
    <property type="taxonomic scope" value="Eukaryota"/>
</dbReference>
<feature type="compositionally biased region" description="Basic residues" evidence="5">
    <location>
        <begin position="995"/>
        <end position="1013"/>
    </location>
</feature>
<dbReference type="SUPFAM" id="SSF81901">
    <property type="entry name" value="HCP-like"/>
    <property type="match status" value="2"/>
</dbReference>
<feature type="repeat" description="TPR" evidence="3">
    <location>
        <begin position="743"/>
        <end position="776"/>
    </location>
</feature>
<dbReference type="GO" id="GO:0001015">
    <property type="term" value="P:snoRNA transcription by RNA polymerase II"/>
    <property type="evidence" value="ECO:0007669"/>
    <property type="project" value="EnsemblFungi"/>
</dbReference>
<dbReference type="GO" id="GO:0003712">
    <property type="term" value="F:transcription coregulator activity"/>
    <property type="evidence" value="ECO:0007669"/>
    <property type="project" value="EnsemblFungi"/>
</dbReference>
<dbReference type="Pfam" id="PF13181">
    <property type="entry name" value="TPR_8"/>
    <property type="match status" value="3"/>
</dbReference>
<dbReference type="InterPro" id="IPR019734">
    <property type="entry name" value="TPR_rpt"/>
</dbReference>
<protein>
    <recommendedName>
        <fullName evidence="8">RNA polymerase-associated protein CTR9</fullName>
    </recommendedName>
</protein>
<name>C5MFR0_CANTT</name>
<sequence length="1081" mass="122519">MEDPIDISYYIGAEEIESLKTLDVPFDNQVVSIDLQEELLDDPSDLIQLLTDQSSPKKYWIIIASAYAKIGKVEQSMKFIKAALNLSYFDNNDRITFESFIIWLYLQNVSLGIEKDQNLSLARQGISKLTFKIQNDRETRPLNSISNLLCSAVLNLYESNNDHASEIAEQILKINSSNAFALLVKAQSLLNKSKNYAHALKLFQQVLIMNPMMKPDPRLGIGLCFWFLKDEKLAIKSWERSLELDPSNIKSRIFLNLAKFHNTFTTSLSDEEFLENYKNCLQELSKIQKSSINDATVLLTLAAHYFARDEYDVVSKIIKKIVTSVTGSDNIIKFSISSSISKYEASVLSQCATWLGRIEFSKGDFTQSSKYFQDAIKLNDNDIVAKLGLGQSQYNRGSLEEAIITFEKILNSNVNCLEANYSLGVLYSKQDSPKKKELAISVLERYIRLSNNRGDSSSREPVATNAYLILSELYEDKGDMNQALTYLNKAVEARKYVDKDVSLEVYNNIGVFQFMKQNYTSASENFQVAVDKLNGAEFKSPDGDLLIDLPQDLKTTLTFNLARTKEITNQDEALTIYESLIQECPNYFSAKLRILFLNCITDKKTKQEIKDEIDELLQLNASDLEIRSFYGWFIKNFAKKVHLSQDADTTLQKETLMEYDSHDCYALISLANIYCIMARDTKGSEEKKRKYYLRAIELFTKVLSLDPKNVYAAQGLAIAFIENKQANKGLDILRKIRDSLNDISVYLNLGHVLCQLKNFGKAIENYELALARYTDGNDTKILSFLGRAWYLRGTSESNLPYLKQALEYAQKAVEASKASSKAALLYNVSFIQFQIADAITKQSVNQRVVEEIEEAIAGLNAGIDILTKLSSEEDDRHLPYPANYLKTRASLGSSTLLDSLNKALEETKESIAEIEDKIEKAKQIRQAEEEARLREEEEKLKAIQEKEMEMAKQRLILQEQAQIWAEENRSNTVVSGDENNDEVDEKLFNEESAARTKKKKGGAKGGKKGKKKKNIIEDSDEEDEKNITGESDNEEGEANGNGKRKSEEQTGGSKKKKKPLSSEFIVDSEEDLDELFEGDEE</sequence>
<dbReference type="Gene3D" id="1.25.40.10">
    <property type="entry name" value="Tetratricopeptide repeat domain"/>
    <property type="match status" value="5"/>
</dbReference>
<dbReference type="GO" id="GO:0061629">
    <property type="term" value="F:RNA polymerase II-specific DNA-binding transcription factor binding"/>
    <property type="evidence" value="ECO:0007669"/>
    <property type="project" value="EnsemblFungi"/>
</dbReference>
<dbReference type="GO" id="GO:0006362">
    <property type="term" value="P:transcription elongation by RNA polymerase I"/>
    <property type="evidence" value="ECO:0007669"/>
    <property type="project" value="EnsemblFungi"/>
</dbReference>
<evidence type="ECO:0000256" key="3">
    <source>
        <dbReference type="PROSITE-ProRule" id="PRU00339"/>
    </source>
</evidence>
<accession>C5MFR0</accession>
<dbReference type="GO" id="GO:0000082">
    <property type="term" value="P:G1/S transition of mitotic cell cycle"/>
    <property type="evidence" value="ECO:0007669"/>
    <property type="project" value="EnsemblFungi"/>
</dbReference>
<dbReference type="GeneID" id="8298906"/>
<reference evidence="6 7" key="1">
    <citation type="journal article" date="2009" name="Nature">
        <title>Evolution of pathogenicity and sexual reproduction in eight Candida genomes.</title>
        <authorList>
            <person name="Butler G."/>
            <person name="Rasmussen M.D."/>
            <person name="Lin M.F."/>
            <person name="Santos M.A."/>
            <person name="Sakthikumar S."/>
            <person name="Munro C.A."/>
            <person name="Rheinbay E."/>
            <person name="Grabherr M."/>
            <person name="Forche A."/>
            <person name="Reedy J.L."/>
            <person name="Agrafioti I."/>
            <person name="Arnaud M.B."/>
            <person name="Bates S."/>
            <person name="Brown A.J."/>
            <person name="Brunke S."/>
            <person name="Costanzo M.C."/>
            <person name="Fitzpatrick D.A."/>
            <person name="de Groot P.W."/>
            <person name="Harris D."/>
            <person name="Hoyer L.L."/>
            <person name="Hube B."/>
            <person name="Klis F.M."/>
            <person name="Kodira C."/>
            <person name="Lennard N."/>
            <person name="Logue M.E."/>
            <person name="Martin R."/>
            <person name="Neiman A.M."/>
            <person name="Nikolaou E."/>
            <person name="Quail M.A."/>
            <person name="Quinn J."/>
            <person name="Santos M.C."/>
            <person name="Schmitzberger F.F."/>
            <person name="Sherlock G."/>
            <person name="Shah P."/>
            <person name="Silverstein K.A."/>
            <person name="Skrzypek M.S."/>
            <person name="Soll D."/>
            <person name="Staggs R."/>
            <person name="Stansfield I."/>
            <person name="Stumpf M.P."/>
            <person name="Sudbery P.E."/>
            <person name="Srikantha T."/>
            <person name="Zeng Q."/>
            <person name="Berman J."/>
            <person name="Berriman M."/>
            <person name="Heitman J."/>
            <person name="Gow N.A."/>
            <person name="Lorenz M.C."/>
            <person name="Birren B.W."/>
            <person name="Kellis M."/>
            <person name="Cuomo C.A."/>
        </authorList>
    </citation>
    <scope>NUCLEOTIDE SEQUENCE [LARGE SCALE GENOMIC DNA]</scope>
    <source>
        <strain evidence="7">ATCC MYA-3404 / T1</strain>
    </source>
</reference>
<gene>
    <name evidence="6" type="ORF">CTRG_04903</name>
</gene>
<keyword evidence="4" id="KW-0175">Coiled coil</keyword>
<dbReference type="STRING" id="294747.C5MFR0"/>
<dbReference type="GO" id="GO:0045142">
    <property type="term" value="F:triplex DNA binding"/>
    <property type="evidence" value="ECO:0007669"/>
    <property type="project" value="EnsemblFungi"/>
</dbReference>
<keyword evidence="7" id="KW-1185">Reference proteome</keyword>
<feature type="compositionally biased region" description="Acidic residues" evidence="5">
    <location>
        <begin position="1066"/>
        <end position="1081"/>
    </location>
</feature>
<dbReference type="InterPro" id="IPR011990">
    <property type="entry name" value="TPR-like_helical_dom_sf"/>
</dbReference>
<evidence type="ECO:0000313" key="6">
    <source>
        <dbReference type="EMBL" id="EER31173.1"/>
    </source>
</evidence>
<dbReference type="PANTHER" id="PTHR14027:SF2">
    <property type="entry name" value="RNA POLYMERASE-ASSOCIATED PROTEIN CTR9 HOMOLOG"/>
    <property type="match status" value="1"/>
</dbReference>
<dbReference type="HOGENOM" id="CLU_003008_0_1_1"/>
<dbReference type="OrthoDB" id="343875at2759"/>
<dbReference type="GO" id="GO:0006353">
    <property type="term" value="P:DNA-templated transcription termination"/>
    <property type="evidence" value="ECO:0007669"/>
    <property type="project" value="EnsemblFungi"/>
</dbReference>
<evidence type="ECO:0000256" key="1">
    <source>
        <dbReference type="ARBA" id="ARBA00022737"/>
    </source>
</evidence>
<feature type="repeat" description="TPR" evidence="3">
    <location>
        <begin position="349"/>
        <end position="382"/>
    </location>
</feature>
<feature type="repeat" description="TPR" evidence="3">
    <location>
        <begin position="464"/>
        <end position="497"/>
    </location>
</feature>
<keyword evidence="1" id="KW-0677">Repeat</keyword>
<dbReference type="GO" id="GO:0060260">
    <property type="term" value="P:regulation of transcription initiation by RNA polymerase II"/>
    <property type="evidence" value="ECO:0007669"/>
    <property type="project" value="EnsemblFungi"/>
</dbReference>
<feature type="repeat" description="TPR" evidence="3">
    <location>
        <begin position="676"/>
        <end position="709"/>
    </location>
</feature>
<evidence type="ECO:0000313" key="7">
    <source>
        <dbReference type="Proteomes" id="UP000002037"/>
    </source>
</evidence>
<evidence type="ECO:0008006" key="8">
    <source>
        <dbReference type="Google" id="ProtNLM"/>
    </source>
</evidence>
<dbReference type="Pfam" id="PF13432">
    <property type="entry name" value="TPR_16"/>
    <property type="match status" value="1"/>
</dbReference>
<evidence type="ECO:0000256" key="4">
    <source>
        <dbReference type="SAM" id="Coils"/>
    </source>
</evidence>
<proteinExistence type="predicted"/>
<dbReference type="Pfam" id="PF14559">
    <property type="entry name" value="TPR_19"/>
    <property type="match status" value="1"/>
</dbReference>
<dbReference type="GO" id="GO:0031126">
    <property type="term" value="P:sno(s)RNA 3'-end processing"/>
    <property type="evidence" value="ECO:0007669"/>
    <property type="project" value="EnsemblFungi"/>
</dbReference>
<dbReference type="PANTHER" id="PTHR14027">
    <property type="entry name" value="RNA POLYMERASE-ASSOCIATED PROTEIN CTR9"/>
    <property type="match status" value="1"/>
</dbReference>
<dbReference type="AlphaFoldDB" id="C5MFR0"/>
<feature type="coiled-coil region" evidence="4">
    <location>
        <begin position="897"/>
        <end position="954"/>
    </location>
</feature>
<dbReference type="GO" id="GO:0016593">
    <property type="term" value="C:Cdc73/Paf1 complex"/>
    <property type="evidence" value="ECO:0007669"/>
    <property type="project" value="EnsemblFungi"/>
</dbReference>
<dbReference type="GO" id="GO:0090262">
    <property type="term" value="P:regulation of transcription-coupled nucleotide-excision repair"/>
    <property type="evidence" value="ECO:0007669"/>
    <property type="project" value="EnsemblFungi"/>
</dbReference>
<evidence type="ECO:0000256" key="2">
    <source>
        <dbReference type="ARBA" id="ARBA00022803"/>
    </source>
</evidence>
<feature type="region of interest" description="Disordered" evidence="5">
    <location>
        <begin position="971"/>
        <end position="1081"/>
    </location>
</feature>
<dbReference type="GO" id="GO:1990269">
    <property type="term" value="F:RNA polymerase II C-terminal domain phosphoserine binding"/>
    <property type="evidence" value="ECO:0007669"/>
    <property type="project" value="EnsemblFungi"/>
</dbReference>
<dbReference type="GO" id="GO:2001209">
    <property type="term" value="P:positive regulation of transcription elongation by RNA polymerase I"/>
    <property type="evidence" value="ECO:0007669"/>
    <property type="project" value="EnsemblFungi"/>
</dbReference>
<dbReference type="GO" id="GO:0006368">
    <property type="term" value="P:transcription elongation by RNA polymerase II"/>
    <property type="evidence" value="ECO:0007669"/>
    <property type="project" value="EnsemblFungi"/>
</dbReference>
<dbReference type="SMART" id="SM00028">
    <property type="entry name" value="TPR"/>
    <property type="match status" value="10"/>
</dbReference>
<dbReference type="GO" id="GO:0000791">
    <property type="term" value="C:euchromatin"/>
    <property type="evidence" value="ECO:0007669"/>
    <property type="project" value="EnsemblFungi"/>
</dbReference>
<dbReference type="GO" id="GO:1901525">
    <property type="term" value="P:negative regulation of mitophagy"/>
    <property type="evidence" value="ECO:0007669"/>
    <property type="project" value="EnsemblFungi"/>
</dbReference>
<evidence type="ECO:0000256" key="5">
    <source>
        <dbReference type="SAM" id="MobiDB-lite"/>
    </source>
</evidence>
<dbReference type="InterPro" id="IPR031101">
    <property type="entry name" value="Ctr9"/>
</dbReference>